<evidence type="ECO:0000313" key="2">
    <source>
        <dbReference type="Proteomes" id="UP000312512"/>
    </source>
</evidence>
<dbReference type="OrthoDB" id="3392909at2"/>
<organism evidence="1 2">
    <name type="scientific">Nonomuraea phyllanthi</name>
    <dbReference type="NCBI Taxonomy" id="2219224"/>
    <lineage>
        <taxon>Bacteria</taxon>
        <taxon>Bacillati</taxon>
        <taxon>Actinomycetota</taxon>
        <taxon>Actinomycetes</taxon>
        <taxon>Streptosporangiales</taxon>
        <taxon>Streptosporangiaceae</taxon>
        <taxon>Nonomuraea</taxon>
    </lineage>
</organism>
<keyword evidence="2" id="KW-1185">Reference proteome</keyword>
<dbReference type="GO" id="GO:0003677">
    <property type="term" value="F:DNA binding"/>
    <property type="evidence" value="ECO:0007669"/>
    <property type="project" value="InterPro"/>
</dbReference>
<sequence>MAHEFRFEDLDNATYDVEQSARRVQDARGELDAIVGSGESAEGNVRITTDVSGRVLSIHLDPRAMKLGSRDLADELLVAVRRAQDDSDAQRERIISGALGTSEWSVDSFAERSHRQFDKIVDNHRRVLDESEARLSEIIQRIEEDFE</sequence>
<name>A0A5C4WVU2_9ACTN</name>
<dbReference type="Proteomes" id="UP000312512">
    <property type="component" value="Unassembled WGS sequence"/>
</dbReference>
<dbReference type="Pfam" id="PF02575">
    <property type="entry name" value="YbaB_DNA_bd"/>
    <property type="match status" value="1"/>
</dbReference>
<dbReference type="Gene3D" id="3.30.1310.10">
    <property type="entry name" value="Nucleoid-associated protein YbaB-like domain"/>
    <property type="match status" value="1"/>
</dbReference>
<dbReference type="InterPro" id="IPR004401">
    <property type="entry name" value="YbaB/EbfC"/>
</dbReference>
<proteinExistence type="predicted"/>
<dbReference type="EMBL" id="VDLX02000001">
    <property type="protein sequence ID" value="KAB8197704.1"/>
    <property type="molecule type" value="Genomic_DNA"/>
</dbReference>
<dbReference type="SUPFAM" id="SSF82607">
    <property type="entry name" value="YbaB-like"/>
    <property type="match status" value="1"/>
</dbReference>
<comment type="caution">
    <text evidence="1">The sequence shown here is derived from an EMBL/GenBank/DDBJ whole genome shotgun (WGS) entry which is preliminary data.</text>
</comment>
<reference evidence="1 2" key="1">
    <citation type="submission" date="2019-10" db="EMBL/GenBank/DDBJ databases">
        <title>Nonomuraea sp. nov., isolated from Phyllanthus amarus.</title>
        <authorList>
            <person name="Klykleung N."/>
            <person name="Tanasupawat S."/>
        </authorList>
    </citation>
    <scope>NUCLEOTIDE SEQUENCE [LARGE SCALE GENOMIC DNA]</scope>
    <source>
        <strain evidence="1 2">PA1-10</strain>
    </source>
</reference>
<accession>A0A5P9YJI6</accession>
<evidence type="ECO:0000313" key="1">
    <source>
        <dbReference type="EMBL" id="KAB8197704.1"/>
    </source>
</evidence>
<dbReference type="InterPro" id="IPR036894">
    <property type="entry name" value="YbaB-like_sf"/>
</dbReference>
<protein>
    <submittedName>
        <fullName evidence="1">Uncharacterized protein</fullName>
    </submittedName>
</protein>
<gene>
    <name evidence="1" type="ORF">FH608_004025</name>
</gene>
<dbReference type="AlphaFoldDB" id="A0A5C4WVU2"/>
<accession>A0A5C4WVU2</accession>
<dbReference type="RefSeq" id="WP_139628386.1">
    <property type="nucleotide sequence ID" value="NZ_CP045572.1"/>
</dbReference>